<proteinExistence type="predicted"/>
<evidence type="ECO:0000313" key="3">
    <source>
        <dbReference type="Proteomes" id="UP001403385"/>
    </source>
</evidence>
<feature type="chain" id="PRO_5043656573" description="LPP20 lipoprotein" evidence="1">
    <location>
        <begin position="22"/>
        <end position="597"/>
    </location>
</feature>
<evidence type="ECO:0000313" key="2">
    <source>
        <dbReference type="EMBL" id="MEN7549252.1"/>
    </source>
</evidence>
<dbReference type="RefSeq" id="WP_346822028.1">
    <property type="nucleotide sequence ID" value="NZ_JBDKWZ010000008.1"/>
</dbReference>
<dbReference type="Proteomes" id="UP001403385">
    <property type="component" value="Unassembled WGS sequence"/>
</dbReference>
<feature type="signal peptide" evidence="1">
    <location>
        <begin position="1"/>
        <end position="21"/>
    </location>
</feature>
<keyword evidence="1" id="KW-0732">Signal</keyword>
<keyword evidence="3" id="KW-1185">Reference proteome</keyword>
<organism evidence="2 3">
    <name type="scientific">Rapidithrix thailandica</name>
    <dbReference type="NCBI Taxonomy" id="413964"/>
    <lineage>
        <taxon>Bacteria</taxon>
        <taxon>Pseudomonadati</taxon>
        <taxon>Bacteroidota</taxon>
        <taxon>Cytophagia</taxon>
        <taxon>Cytophagales</taxon>
        <taxon>Flammeovirgaceae</taxon>
        <taxon>Rapidithrix</taxon>
    </lineage>
</organism>
<sequence>MKNIYCLSFLLCVLTSGVVQAQQPKWVDYYKRQSMFPESNYLIGFYSESDLYNVGQEDYERMTGLAKKQLIEAIQVNIKSVSQMQIASHNSKVDEYFKQTNVSLARAKIVGLKTEQYYNKKRKEGYALVYARKADLMKFYREHLDKQLQELQNKVSEGNRFKASGDKRNALTSFFECTPILKEIEEAQSILLALGVVTELHIDEVNRLKTLRKEGITALQQSDLTMDEAAYFVSYGLKLQLEEEGLVMNLELPLYQNTGLTSEFSQRFKEVLSANMVKVGNYKVGRNHETNSPNLKVSGSFWEDGQSIKLITQVIDAKEEVAIASVETFLPKTWFQSQGVAYLPERVKRLQTLELLQLKALNPTVQAKVAQVPVSALEVQLMNAQGLEQRLESIPVKFSFANEEQAHKTFASDKQGKVDAYLDKIMSGKKVQIVFAEFDLEQYLDLEGVSENFKQWVEEKRAHLPKAKFILQVANLSVYVKAMESNLNKPVGILHIEPRLKEALANRSFVFTNDISQADLAIDIQANARSGSSYSGIYFSFADANVTVTDLNSGDELYKEAFSNVKGGGNNFRQAGIKALQAIGEKISKNILTILEK</sequence>
<evidence type="ECO:0000256" key="1">
    <source>
        <dbReference type="SAM" id="SignalP"/>
    </source>
</evidence>
<accession>A0AAW9RWI4</accession>
<name>A0AAW9RWI4_9BACT</name>
<comment type="caution">
    <text evidence="2">The sequence shown here is derived from an EMBL/GenBank/DDBJ whole genome shotgun (WGS) entry which is preliminary data.</text>
</comment>
<protein>
    <recommendedName>
        <fullName evidence="4">LPP20 lipoprotein</fullName>
    </recommendedName>
</protein>
<reference evidence="2 3" key="1">
    <citation type="submission" date="2024-04" db="EMBL/GenBank/DDBJ databases">
        <title>Novel genus in family Flammeovirgaceae.</title>
        <authorList>
            <person name="Nguyen T.H."/>
            <person name="Vuong T.Q."/>
            <person name="Le H."/>
            <person name="Kim S.-G."/>
        </authorList>
    </citation>
    <scope>NUCLEOTIDE SEQUENCE [LARGE SCALE GENOMIC DNA]</scope>
    <source>
        <strain evidence="2 3">JCM 23209</strain>
    </source>
</reference>
<gene>
    <name evidence="2" type="ORF">AAG747_15110</name>
</gene>
<dbReference type="AlphaFoldDB" id="A0AAW9RWI4"/>
<evidence type="ECO:0008006" key="4">
    <source>
        <dbReference type="Google" id="ProtNLM"/>
    </source>
</evidence>
<dbReference type="EMBL" id="JBDKWZ010000008">
    <property type="protein sequence ID" value="MEN7549252.1"/>
    <property type="molecule type" value="Genomic_DNA"/>
</dbReference>